<reference evidence="1" key="1">
    <citation type="submission" date="2023-04" db="EMBL/GenBank/DDBJ databases">
        <title>A chromosome-level genome assembly of the parasitoid wasp Eretmocerus hayati.</title>
        <authorList>
            <person name="Zhong Y."/>
            <person name="Liu S."/>
            <person name="Liu Y."/>
        </authorList>
    </citation>
    <scope>NUCLEOTIDE SEQUENCE</scope>
    <source>
        <strain evidence="1">ZJU_SS_LIU_2023</strain>
    </source>
</reference>
<dbReference type="EMBL" id="CM056743">
    <property type="protein sequence ID" value="KAJ8670981.1"/>
    <property type="molecule type" value="Genomic_DNA"/>
</dbReference>
<comment type="caution">
    <text evidence="1">The sequence shown here is derived from an EMBL/GenBank/DDBJ whole genome shotgun (WGS) entry which is preliminary data.</text>
</comment>
<protein>
    <submittedName>
        <fullName evidence="1">Uncharacterized protein</fullName>
    </submittedName>
</protein>
<name>A0ACC2NJ94_9HYME</name>
<organism evidence="1 2">
    <name type="scientific">Eretmocerus hayati</name>
    <dbReference type="NCBI Taxonomy" id="131215"/>
    <lineage>
        <taxon>Eukaryota</taxon>
        <taxon>Metazoa</taxon>
        <taxon>Ecdysozoa</taxon>
        <taxon>Arthropoda</taxon>
        <taxon>Hexapoda</taxon>
        <taxon>Insecta</taxon>
        <taxon>Pterygota</taxon>
        <taxon>Neoptera</taxon>
        <taxon>Endopterygota</taxon>
        <taxon>Hymenoptera</taxon>
        <taxon>Apocrita</taxon>
        <taxon>Proctotrupomorpha</taxon>
        <taxon>Chalcidoidea</taxon>
        <taxon>Aphelinidae</taxon>
        <taxon>Aphelininae</taxon>
        <taxon>Eretmocerus</taxon>
    </lineage>
</organism>
<proteinExistence type="predicted"/>
<sequence>MATARQSLMQRFVPTNIGFGSITREEFIQRHVTEFANELYNPHPEEPQAILIINGTYSYIFKSMNFCVLRQTYSRHKGRHLTKPALIVGPDGHIVDVQDPHFADARNNDAAMPRDDLGIEDGPIRHWIRAGGHFLVDRAYRDIEDLFEELGLRYYRFAFLEAGERQLSTQDANQSRIVTKMRRVVEARNGHIKSTCKFLKQMMQIQHIPHLGDFYRIAGAMINRYHPPIIMQGADAQFARRMLD</sequence>
<accession>A0ACC2NJ94</accession>
<evidence type="ECO:0000313" key="1">
    <source>
        <dbReference type="EMBL" id="KAJ8670981.1"/>
    </source>
</evidence>
<gene>
    <name evidence="1" type="ORF">QAD02_002240</name>
</gene>
<keyword evidence="2" id="KW-1185">Reference proteome</keyword>
<evidence type="ECO:0000313" key="2">
    <source>
        <dbReference type="Proteomes" id="UP001239111"/>
    </source>
</evidence>
<dbReference type="Proteomes" id="UP001239111">
    <property type="component" value="Chromosome 3"/>
</dbReference>